<dbReference type="OrthoDB" id="5291250at2"/>
<keyword evidence="2" id="KW-1185">Reference proteome</keyword>
<evidence type="ECO:0000313" key="2">
    <source>
        <dbReference type="Proteomes" id="UP000185696"/>
    </source>
</evidence>
<reference evidence="1 2" key="1">
    <citation type="submission" date="2016-12" db="EMBL/GenBank/DDBJ databases">
        <title>The draft genome sequence of Actinophytocola xinjiangensis.</title>
        <authorList>
            <person name="Wang W."/>
            <person name="Yuan L."/>
        </authorList>
    </citation>
    <scope>NUCLEOTIDE SEQUENCE [LARGE SCALE GENOMIC DNA]</scope>
    <source>
        <strain evidence="1 2">CGMCC 4.4663</strain>
    </source>
</reference>
<organism evidence="1 2">
    <name type="scientific">Actinophytocola xinjiangensis</name>
    <dbReference type="NCBI Taxonomy" id="485602"/>
    <lineage>
        <taxon>Bacteria</taxon>
        <taxon>Bacillati</taxon>
        <taxon>Actinomycetota</taxon>
        <taxon>Actinomycetes</taxon>
        <taxon>Pseudonocardiales</taxon>
        <taxon>Pseudonocardiaceae</taxon>
    </lineage>
</organism>
<accession>A0A7Z0WKF7</accession>
<comment type="caution">
    <text evidence="1">The sequence shown here is derived from an EMBL/GenBank/DDBJ whole genome shotgun (WGS) entry which is preliminary data.</text>
</comment>
<name>A0A7Z0WKF7_9PSEU</name>
<dbReference type="Pfam" id="PF09344">
    <property type="entry name" value="Cas_CT1975"/>
    <property type="match status" value="1"/>
</dbReference>
<protein>
    <submittedName>
        <fullName evidence="1">Type I-E CRISPR-associated protein Cas7/Cse4/CasC</fullName>
    </submittedName>
</protein>
<dbReference type="RefSeq" id="WP_075134653.1">
    <property type="nucleotide sequence ID" value="NZ_MSIF01000010.1"/>
</dbReference>
<dbReference type="Proteomes" id="UP000185696">
    <property type="component" value="Unassembled WGS sequence"/>
</dbReference>
<gene>
    <name evidence="1" type="ORF">BLA60_20980</name>
</gene>
<dbReference type="EMBL" id="MSIF01000010">
    <property type="protein sequence ID" value="OLF09062.1"/>
    <property type="molecule type" value="Genomic_DNA"/>
</dbReference>
<dbReference type="AlphaFoldDB" id="A0A7Z0WKF7"/>
<dbReference type="InterPro" id="IPR010148">
    <property type="entry name" value="CRISPR-assoc_prot_CT1975"/>
</dbReference>
<dbReference type="NCBIfam" id="TIGR01869">
    <property type="entry name" value="casC_Cse4"/>
    <property type="match status" value="1"/>
</dbReference>
<sequence length="374" mass="40016">MNRTIIDIHVVQTVPPSNINRDDTGSPKSAVYGGVRRARVSSQAWKRATRDAFDDLLDRSELGVRTKQVVELLTERITERAPELAERAVELATAVLGAAGVKLKAPRNKKDGPEESEFLLFLSNHQLDGLAELAVEAAGDETPKIDKAAARGRADREHSVDVALFGRMLANLPDLNVEAAAQVAHAISVHAVANEYDYFTAVDDHKAADVTEDAGAGMIGTVEFNSATLYRYANVDVDRLHGTLGDATATRRAVEAFVRAFVTSMPTGKQNTFANRTLPDAVLVVARETQPINLAGAYEEAIREGEKGGRVTGAVARLARHADELHAAYDETPVAAWAVGVGERGELLAEIASPVSLDGLVGGVGELVAERSVR</sequence>
<evidence type="ECO:0000313" key="1">
    <source>
        <dbReference type="EMBL" id="OLF09062.1"/>
    </source>
</evidence>
<proteinExistence type="predicted"/>